<name>A0AAI8VBJ0_9PEZI</name>
<dbReference type="EMBL" id="CAUWAG010000003">
    <property type="protein sequence ID" value="CAJ2501622.1"/>
    <property type="molecule type" value="Genomic_DNA"/>
</dbReference>
<reference evidence="2" key="1">
    <citation type="submission" date="2023-10" db="EMBL/GenBank/DDBJ databases">
        <authorList>
            <person name="Hackl T."/>
        </authorList>
    </citation>
    <scope>NUCLEOTIDE SEQUENCE</scope>
</reference>
<organism evidence="2 3">
    <name type="scientific">Anthostomella pinea</name>
    <dbReference type="NCBI Taxonomy" id="933095"/>
    <lineage>
        <taxon>Eukaryota</taxon>
        <taxon>Fungi</taxon>
        <taxon>Dikarya</taxon>
        <taxon>Ascomycota</taxon>
        <taxon>Pezizomycotina</taxon>
        <taxon>Sordariomycetes</taxon>
        <taxon>Xylariomycetidae</taxon>
        <taxon>Xylariales</taxon>
        <taxon>Xylariaceae</taxon>
        <taxon>Anthostomella</taxon>
    </lineage>
</organism>
<keyword evidence="3" id="KW-1185">Reference proteome</keyword>
<dbReference type="Proteomes" id="UP001295740">
    <property type="component" value="Unassembled WGS sequence"/>
</dbReference>
<comment type="caution">
    <text evidence="2">The sequence shown here is derived from an EMBL/GenBank/DDBJ whole genome shotgun (WGS) entry which is preliminary data.</text>
</comment>
<evidence type="ECO:0000313" key="3">
    <source>
        <dbReference type="Proteomes" id="UP001295740"/>
    </source>
</evidence>
<sequence length="532" mass="60809">MYNWYKDSAICYAYLEDVSAQDDVESSMRKSRWFTRGWTLQELLAPSRLVYYDGNWLPLGSGTEKRTLVLQITGIPESYLSDELSEELSDERFNEYIDIKDLSRASIAQRMSWLSRRQTTRVEDMAYCMLGIFDLNMPLLYGEGSKAFLRLQEELIRVSNDHTIFCWNWIESIVPPDWASMLSPAPAVFEGCGHFVPAESDSISTFSMTNSGLSIQLGSVDAAGYVFVILNARNLQKPGKAEIISRFGIPLRRSVHAATWARQKFPPSPTQISRHWISANGLYYVARSESRVRAFVNQPSAEEFNHGILLTFENRALAQLGYQVLEVEGCWDSQRSVFFLNPVRHTSASRGIFGFEVWRSETDMTYRNGRLTISFVMSGSQLRLTTLTSSSGYNRERWHWKDGSWHQRDRSQTRKSLRKLTDGAFLMEKDTESRSYSSLRDTWSYSEEADATVATDNPAREDSWAIYHSPAQPLFGTKTTIVPVHVSFSRTTKYERFPERNDPVQAMCAEEEEEEQIDAESSDEEMGGVLVG</sequence>
<gene>
    <name evidence="2" type="ORF">KHLLAP_LOCUS2090</name>
</gene>
<dbReference type="PANTHER" id="PTHR10622:SF10">
    <property type="entry name" value="HET DOMAIN-CONTAINING PROTEIN"/>
    <property type="match status" value="1"/>
</dbReference>
<evidence type="ECO:0000256" key="1">
    <source>
        <dbReference type="SAM" id="MobiDB-lite"/>
    </source>
</evidence>
<dbReference type="PANTHER" id="PTHR10622">
    <property type="entry name" value="HET DOMAIN-CONTAINING PROTEIN"/>
    <property type="match status" value="1"/>
</dbReference>
<dbReference type="AlphaFoldDB" id="A0AAI8VBJ0"/>
<accession>A0AAI8VBJ0</accession>
<feature type="compositionally biased region" description="Acidic residues" evidence="1">
    <location>
        <begin position="509"/>
        <end position="526"/>
    </location>
</feature>
<feature type="region of interest" description="Disordered" evidence="1">
    <location>
        <begin position="508"/>
        <end position="532"/>
    </location>
</feature>
<evidence type="ECO:0000313" key="2">
    <source>
        <dbReference type="EMBL" id="CAJ2501622.1"/>
    </source>
</evidence>
<proteinExistence type="predicted"/>
<protein>
    <submittedName>
        <fullName evidence="2">Uu.00g044750.m01.CDS01</fullName>
    </submittedName>
</protein>